<dbReference type="GO" id="GO:0010513">
    <property type="term" value="P:positive regulation of phosphatidylinositol biosynthetic process"/>
    <property type="evidence" value="ECO:0007669"/>
    <property type="project" value="TreeGrafter"/>
</dbReference>
<evidence type="ECO:0000313" key="4">
    <source>
        <dbReference type="Proteomes" id="UP000094285"/>
    </source>
</evidence>
<feature type="compositionally biased region" description="Pro residues" evidence="1">
    <location>
        <begin position="229"/>
        <end position="240"/>
    </location>
</feature>
<keyword evidence="4" id="KW-1185">Reference proteome</keyword>
<proteinExistence type="predicted"/>
<dbReference type="PANTHER" id="PTHR28258">
    <property type="entry name" value="VACUOLAR SEGREGATION PROTEIN 7"/>
    <property type="match status" value="1"/>
</dbReference>
<feature type="compositionally biased region" description="Polar residues" evidence="1">
    <location>
        <begin position="362"/>
        <end position="372"/>
    </location>
</feature>
<keyword evidence="2" id="KW-0472">Membrane</keyword>
<dbReference type="GO" id="GO:0000329">
    <property type="term" value="C:fungal-type vacuole membrane"/>
    <property type="evidence" value="ECO:0007669"/>
    <property type="project" value="TreeGrafter"/>
</dbReference>
<feature type="compositionally biased region" description="Low complexity" evidence="1">
    <location>
        <begin position="131"/>
        <end position="149"/>
    </location>
</feature>
<feature type="compositionally biased region" description="Polar residues" evidence="1">
    <location>
        <begin position="418"/>
        <end position="457"/>
    </location>
</feature>
<evidence type="ECO:0000313" key="3">
    <source>
        <dbReference type="EMBL" id="ODV76883.1"/>
    </source>
</evidence>
<feature type="compositionally biased region" description="Low complexity" evidence="1">
    <location>
        <begin position="683"/>
        <end position="698"/>
    </location>
</feature>
<dbReference type="AlphaFoldDB" id="A0A1E4SBK8"/>
<gene>
    <name evidence="3" type="ORF">CANTADRAFT_57456</name>
</gene>
<keyword evidence="2" id="KW-0812">Transmembrane</keyword>
<feature type="region of interest" description="Disordered" evidence="1">
    <location>
        <begin position="481"/>
        <end position="584"/>
    </location>
</feature>
<feature type="compositionally biased region" description="Polar residues" evidence="1">
    <location>
        <begin position="655"/>
        <end position="674"/>
    </location>
</feature>
<feature type="compositionally biased region" description="Polar residues" evidence="1">
    <location>
        <begin position="244"/>
        <end position="253"/>
    </location>
</feature>
<keyword evidence="2" id="KW-1133">Transmembrane helix</keyword>
<dbReference type="Proteomes" id="UP000094285">
    <property type="component" value="Unassembled WGS sequence"/>
</dbReference>
<evidence type="ECO:0000256" key="2">
    <source>
        <dbReference type="SAM" id="Phobius"/>
    </source>
</evidence>
<dbReference type="GO" id="GO:0000011">
    <property type="term" value="P:vacuole inheritance"/>
    <property type="evidence" value="ECO:0007669"/>
    <property type="project" value="TreeGrafter"/>
</dbReference>
<feature type="region of interest" description="Disordered" evidence="1">
    <location>
        <begin position="206"/>
        <end position="267"/>
    </location>
</feature>
<dbReference type="RefSeq" id="XP_020062005.1">
    <property type="nucleotide sequence ID" value="XM_020210695.1"/>
</dbReference>
<dbReference type="GO" id="GO:1903778">
    <property type="term" value="P:protein localization to vacuolar membrane"/>
    <property type="evidence" value="ECO:0007669"/>
    <property type="project" value="TreeGrafter"/>
</dbReference>
<evidence type="ECO:0000256" key="1">
    <source>
        <dbReference type="SAM" id="MobiDB-lite"/>
    </source>
</evidence>
<feature type="region of interest" description="Disordered" evidence="1">
    <location>
        <begin position="655"/>
        <end position="698"/>
    </location>
</feature>
<feature type="compositionally biased region" description="Basic and acidic residues" evidence="1">
    <location>
        <begin position="25"/>
        <end position="40"/>
    </location>
</feature>
<sequence>MADSPASPVKSRPQNLRNLSLPADTPDRPSKNDAKTKPEHTAPSTPSLGAPNASAGQIPSLNSPQPTDTAQTSSSSSGVFKVPKKILVSDNRELNLRLNSISTPSVASVPASENPVPANPQAALSTPSNDNNGAATATNGTNGAAGATGSALSAPQPTRLNQTTISNLNKSLKAKQKIINSKEPHPKNTTLISEIINTSPLSTVFPNNISSNHEPDNDTLVAPSNTNPPNAPVQNPPPATVNPSSNQLNNSAPPTKGKQRRITKQSSTRTDFFAAKLASAVDDIESSDSDETFVYENNNLNDIDTISNAANIAGDNNSIHGSMIGGGLLPGAVSSGVVTQAGTSMNSPLADGLITNEQYAALNSPNTHPTESIHSHTSKHPTRNTHQNNRPPSLANSFNSNHYFDSVMNNGKDKKLSYQRSFSSYSNQDESQAKTPGNGERSSNFQTTLAGLNDGNNSGNHGLGILNNYHRPRSQRTHSINDAYNDEHYSYDEVDDNDENLMDDDISTDGEYYCQRMPDSSNTTDASRTGTQDEPLGATQQNELAPSIVSKNTSKRYKSSNSSSKLRSTTSKLFDKKGSQPRRYSLIPDDIDIEDFDDELIYYDNNIRFPYSNNKNSNETTSLLNQNHRLPHYRSLNLNFPHSKKPQGLKSKRYLSTGQPLLPNNNDNTASPRSQVDMFGGYPFQDQNQHPNQQPNQQQGFYYDIDEYDEELGPDHGLNKKSSRKWGNGRYTHPRLSPNSNHFLLPRKSSFSDFRSHKANCLKSFIYTLISILAILTVGFVMGFILATTKDLTNVSITSLENPVVSQDELIVNIVVEALNPGWFTVTIEEVELDLFAKSGYLPDFIGATDNMGPQDESMEVQLSQSVENVLLGSVYKLESLMSFNGGLFNRDPIDQTAEIKLLSPGRNLTSALSKNNDTEEPDNSKKWEIISKNPFDLIIRGVLKYNLPMSKGTKSVVVNKVGYIDPNNVNGLRFETLEDIVDE</sequence>
<name>A0A1E4SBK8_9ASCO</name>
<feature type="compositionally biased region" description="Polar residues" evidence="1">
    <location>
        <begin position="54"/>
        <end position="78"/>
    </location>
</feature>
<feature type="transmembrane region" description="Helical" evidence="2">
    <location>
        <begin position="765"/>
        <end position="787"/>
    </location>
</feature>
<dbReference type="GO" id="GO:0070772">
    <property type="term" value="C:PAS complex"/>
    <property type="evidence" value="ECO:0007669"/>
    <property type="project" value="TreeGrafter"/>
</dbReference>
<feature type="region of interest" description="Disordered" evidence="1">
    <location>
        <begin position="105"/>
        <end position="159"/>
    </location>
</feature>
<feature type="region of interest" description="Disordered" evidence="1">
    <location>
        <begin position="362"/>
        <end position="457"/>
    </location>
</feature>
<organism evidence="3 4">
    <name type="scientific">Suhomyces tanzawaensis NRRL Y-17324</name>
    <dbReference type="NCBI Taxonomy" id="984487"/>
    <lineage>
        <taxon>Eukaryota</taxon>
        <taxon>Fungi</taxon>
        <taxon>Dikarya</taxon>
        <taxon>Ascomycota</taxon>
        <taxon>Saccharomycotina</taxon>
        <taxon>Pichiomycetes</taxon>
        <taxon>Debaryomycetaceae</taxon>
        <taxon>Suhomyces</taxon>
    </lineage>
</organism>
<dbReference type="GeneID" id="30984831"/>
<dbReference type="STRING" id="984487.A0A1E4SBK8"/>
<dbReference type="InterPro" id="IPR024260">
    <property type="entry name" value="Vac7"/>
</dbReference>
<feature type="compositionally biased region" description="Polar residues" evidence="1">
    <location>
        <begin position="384"/>
        <end position="409"/>
    </location>
</feature>
<protein>
    <recommendedName>
        <fullName evidence="5">Vacuolar segregation protein 7</fullName>
    </recommendedName>
</protein>
<feature type="compositionally biased region" description="Low complexity" evidence="1">
    <location>
        <begin position="559"/>
        <end position="572"/>
    </location>
</feature>
<feature type="region of interest" description="Disordered" evidence="1">
    <location>
        <begin position="1"/>
        <end position="82"/>
    </location>
</feature>
<dbReference type="Pfam" id="PF12751">
    <property type="entry name" value="Vac7"/>
    <property type="match status" value="2"/>
</dbReference>
<reference evidence="4" key="1">
    <citation type="submission" date="2016-05" db="EMBL/GenBank/DDBJ databases">
        <title>Comparative genomics of biotechnologically important yeasts.</title>
        <authorList>
            <consortium name="DOE Joint Genome Institute"/>
            <person name="Riley R."/>
            <person name="Haridas S."/>
            <person name="Wolfe K.H."/>
            <person name="Lopes M.R."/>
            <person name="Hittinger C.T."/>
            <person name="Goker M."/>
            <person name="Salamov A."/>
            <person name="Wisecaver J."/>
            <person name="Long T.M."/>
            <person name="Aerts A.L."/>
            <person name="Barry K."/>
            <person name="Choi C."/>
            <person name="Clum A."/>
            <person name="Coughlan A.Y."/>
            <person name="Deshpande S."/>
            <person name="Douglass A.P."/>
            <person name="Hanson S.J."/>
            <person name="Klenk H.-P."/>
            <person name="Labutti K."/>
            <person name="Lapidus A."/>
            <person name="Lindquist E."/>
            <person name="Lipzen A."/>
            <person name="Meier-Kolthoff J.P."/>
            <person name="Ohm R.A."/>
            <person name="Otillar R.P."/>
            <person name="Pangilinan J."/>
            <person name="Peng Y."/>
            <person name="Rokas A."/>
            <person name="Rosa C.A."/>
            <person name="Scheuner C."/>
            <person name="Sibirny A.A."/>
            <person name="Slot J.C."/>
            <person name="Stielow J.B."/>
            <person name="Sun H."/>
            <person name="Kurtzman C.P."/>
            <person name="Blackwell M."/>
            <person name="Grigoriev I.V."/>
            <person name="Jeffries T.W."/>
        </authorList>
    </citation>
    <scope>NUCLEOTIDE SEQUENCE [LARGE SCALE GENOMIC DNA]</scope>
    <source>
        <strain evidence="4">NRRL Y-17324</strain>
    </source>
</reference>
<feature type="compositionally biased region" description="Acidic residues" evidence="1">
    <location>
        <begin position="492"/>
        <end position="508"/>
    </location>
</feature>
<dbReference type="PANTHER" id="PTHR28258:SF1">
    <property type="entry name" value="VACUOLAR SEGREGATION PROTEIN 7"/>
    <property type="match status" value="1"/>
</dbReference>
<accession>A0A1E4SBK8</accession>
<dbReference type="OrthoDB" id="1204at2759"/>
<feature type="compositionally biased region" description="Polar residues" evidence="1">
    <location>
        <begin position="518"/>
        <end position="544"/>
    </location>
</feature>
<dbReference type="EMBL" id="KV453917">
    <property type="protein sequence ID" value="ODV76883.1"/>
    <property type="molecule type" value="Genomic_DNA"/>
</dbReference>
<feature type="compositionally biased region" description="Polar residues" evidence="1">
    <location>
        <begin position="150"/>
        <end position="159"/>
    </location>
</feature>
<evidence type="ECO:0008006" key="5">
    <source>
        <dbReference type="Google" id="ProtNLM"/>
    </source>
</evidence>